<dbReference type="InterPro" id="IPR036390">
    <property type="entry name" value="WH_DNA-bd_sf"/>
</dbReference>
<evidence type="ECO:0000256" key="10">
    <source>
        <dbReference type="ARBA" id="ARBA00023125"/>
    </source>
</evidence>
<reference evidence="18 19" key="2">
    <citation type="journal article" date="2020" name="Cell Rep.">
        <title>Acquisition and Adaptation of Ultra-small Parasitic Reduced Genome Bacteria to Mammalian Hosts.</title>
        <authorList>
            <person name="McLean J.S."/>
            <person name="Bor B."/>
            <person name="Kerns K.A."/>
            <person name="Liu Q."/>
            <person name="To T.T."/>
            <person name="Solden L."/>
            <person name="Hendrickson E.L."/>
            <person name="Wrighton K."/>
            <person name="Shi W."/>
            <person name="He X."/>
        </authorList>
    </citation>
    <scope>NUCLEOTIDE SEQUENCE [LARGE SCALE GENOMIC DNA]</scope>
    <source>
        <strain evidence="18 19">TM7_KMM_G3_1_HOT_351</strain>
    </source>
</reference>
<dbReference type="SMART" id="SM00382">
    <property type="entry name" value="AAA"/>
    <property type="match status" value="1"/>
</dbReference>
<dbReference type="SMART" id="SM00843">
    <property type="entry name" value="Ftsk_gamma"/>
    <property type="match status" value="1"/>
</dbReference>
<evidence type="ECO:0000313" key="18">
    <source>
        <dbReference type="EMBL" id="RYC73259.1"/>
    </source>
</evidence>
<dbReference type="InterPro" id="IPR041027">
    <property type="entry name" value="FtsK_alpha"/>
</dbReference>
<evidence type="ECO:0000259" key="17">
    <source>
        <dbReference type="PROSITE" id="PS50901"/>
    </source>
</evidence>
<proteinExistence type="inferred from homology"/>
<dbReference type="CDD" id="cd01127">
    <property type="entry name" value="TrwB_TraG_TraD_VirD4"/>
    <property type="match status" value="1"/>
</dbReference>
<keyword evidence="8 14" id="KW-0067">ATP-binding</keyword>
<name>A0ABY0FL80_9BACT</name>
<keyword evidence="3" id="KW-1003">Cell membrane</keyword>
<evidence type="ECO:0000256" key="4">
    <source>
        <dbReference type="ARBA" id="ARBA00022618"/>
    </source>
</evidence>
<evidence type="ECO:0000256" key="16">
    <source>
        <dbReference type="SAM" id="Phobius"/>
    </source>
</evidence>
<dbReference type="Gene3D" id="3.40.50.300">
    <property type="entry name" value="P-loop containing nucleotide triphosphate hydrolases"/>
    <property type="match status" value="1"/>
</dbReference>
<dbReference type="Pfam" id="PF01580">
    <property type="entry name" value="FtsK_SpoIIIE"/>
    <property type="match status" value="1"/>
</dbReference>
<evidence type="ECO:0000256" key="14">
    <source>
        <dbReference type="PROSITE-ProRule" id="PRU00289"/>
    </source>
</evidence>
<feature type="transmembrane region" description="Helical" evidence="16">
    <location>
        <begin position="92"/>
        <end position="116"/>
    </location>
</feature>
<dbReference type="Pfam" id="PF17854">
    <property type="entry name" value="FtsK_alpha"/>
    <property type="match status" value="1"/>
</dbReference>
<dbReference type="InterPro" id="IPR003593">
    <property type="entry name" value="AAA+_ATPase"/>
</dbReference>
<feature type="transmembrane region" description="Helical" evidence="16">
    <location>
        <begin position="29"/>
        <end position="47"/>
    </location>
</feature>
<keyword evidence="15" id="KW-0175">Coiled coil</keyword>
<keyword evidence="12" id="KW-0131">Cell cycle</keyword>
<dbReference type="InterPro" id="IPR036388">
    <property type="entry name" value="WH-like_DNA-bd_sf"/>
</dbReference>
<keyword evidence="19" id="KW-1185">Reference proteome</keyword>
<comment type="subcellular location">
    <subcellularLocation>
        <location evidence="1">Cell membrane</location>
        <topology evidence="1">Multi-pass membrane protein</topology>
    </subcellularLocation>
</comment>
<evidence type="ECO:0000256" key="6">
    <source>
        <dbReference type="ARBA" id="ARBA00022741"/>
    </source>
</evidence>
<evidence type="ECO:0000256" key="3">
    <source>
        <dbReference type="ARBA" id="ARBA00022475"/>
    </source>
</evidence>
<dbReference type="Pfam" id="PF09397">
    <property type="entry name" value="FtsK_gamma"/>
    <property type="match status" value="1"/>
</dbReference>
<evidence type="ECO:0000256" key="2">
    <source>
        <dbReference type="ARBA" id="ARBA00006474"/>
    </source>
</evidence>
<evidence type="ECO:0000256" key="15">
    <source>
        <dbReference type="SAM" id="Coils"/>
    </source>
</evidence>
<feature type="coiled-coil region" evidence="15">
    <location>
        <begin position="479"/>
        <end position="506"/>
    </location>
</feature>
<sequence>MVKRKKGRRKSPRDVAPEHELPGGFWRQVSAILMIAVSIVLVMTWFGSGGTLLNDFHKFGFWLIGYATFAIPVILVYLAVKIFRSADNRLPAVIWIVSFLMIFWLSGLFGLPTYGTTSAQTGGILGQWLNSLVTQILNPSVAAFIYLVLIFITVIFILQLSPAAVFRDLANLFKTSRREEDAENARVARRAQADDAIKAGALGPLKIKANGVEVSPEDLKSTPKIEVKKPVMDKPAEAEPERALIEVSDPNWKMPSTDLLSKKQNPPDGGNIQQNAFIINSTFSDFGIEVKLDGANVGPRVTQYTIQPPTGVVLSKIAARDKELALNLAVDKVRIEAPIPGTRLVGIEIPNVRPADVTLRSILESNEWKKERNPLAFAVGKDISGNPVIANLAKMPHLLIAGTTGSGKSVMTNTLISSLLYRNAPSDMKLIIVDPKQVEMVQYNDIPHLLTPIINSTEKSLSAMKWAVNEMERRYTLMAEEKVKKIEDYNEKLQKKTATVADQDNNEQQHDGGKMPYIVVVIDEMADLMMQAGKDLEQLIVRIAQKGRASGIHLVLATQRPEVKVITGLIKANVPGRIAFAVNNNTDSRIMLDMGGAEKLLGKGDMLMLTTEMMGKPRRIQGAYASDSDVEKLTNFLREQRAPEYNNEVISQAVQIKGIGPTDGGGFGDLGRKYDPNDPVVRKAIEITLTKGKFSTAMLQTYLGKGHGFVSGLAIWLEEIGVIGPANGNKPREVMIKSLEEFDQLANV</sequence>
<feature type="transmembrane region" description="Helical" evidence="16">
    <location>
        <begin position="59"/>
        <end position="80"/>
    </location>
</feature>
<protein>
    <submittedName>
        <fullName evidence="18">DNA translocase SpoIIIE</fullName>
    </submittedName>
</protein>
<dbReference type="SUPFAM" id="SSF46785">
    <property type="entry name" value="Winged helix' DNA-binding domain"/>
    <property type="match status" value="1"/>
</dbReference>
<dbReference type="InterPro" id="IPR027417">
    <property type="entry name" value="P-loop_NTPase"/>
</dbReference>
<keyword evidence="5 16" id="KW-0812">Transmembrane</keyword>
<dbReference type="InterPro" id="IPR002543">
    <property type="entry name" value="FtsK_dom"/>
</dbReference>
<dbReference type="PROSITE" id="PS50901">
    <property type="entry name" value="FTSK"/>
    <property type="match status" value="1"/>
</dbReference>
<reference evidence="18 19" key="1">
    <citation type="journal article" date="2018" name="bioRxiv">
        <title>Evidence of independent acquisition and adaption of ultra-small bacteria to human hosts across the highly diverse yet reduced genomes of the phylum Saccharibacteria.</title>
        <authorList>
            <person name="McLean J.S."/>
            <person name="Bor B."/>
            <person name="To T.T."/>
            <person name="Liu Q."/>
            <person name="Kearns K.A."/>
            <person name="Solden L.M."/>
            <person name="Wrighton K.C."/>
            <person name="He X."/>
            <person name="Shi W."/>
        </authorList>
    </citation>
    <scope>NUCLEOTIDE SEQUENCE [LARGE SCALE GENOMIC DNA]</scope>
    <source>
        <strain evidence="18 19">TM7_KMM_G3_1_HOT_351</strain>
    </source>
</reference>
<feature type="binding site" evidence="14">
    <location>
        <begin position="402"/>
        <end position="409"/>
    </location>
    <ligand>
        <name>ATP</name>
        <dbReference type="ChEBI" id="CHEBI:30616"/>
    </ligand>
</feature>
<dbReference type="SUPFAM" id="SSF52540">
    <property type="entry name" value="P-loop containing nucleoside triphosphate hydrolases"/>
    <property type="match status" value="1"/>
</dbReference>
<feature type="domain" description="FtsK" evidence="17">
    <location>
        <begin position="385"/>
        <end position="589"/>
    </location>
</feature>
<evidence type="ECO:0000256" key="12">
    <source>
        <dbReference type="ARBA" id="ARBA00023306"/>
    </source>
</evidence>
<keyword evidence="4" id="KW-0132">Cell division</keyword>
<comment type="caution">
    <text evidence="18">The sequence shown here is derived from an EMBL/GenBank/DDBJ whole genome shotgun (WGS) entry which is preliminary data.</text>
</comment>
<keyword evidence="7" id="KW-0159">Chromosome partition</keyword>
<evidence type="ECO:0000256" key="5">
    <source>
        <dbReference type="ARBA" id="ARBA00022692"/>
    </source>
</evidence>
<evidence type="ECO:0000256" key="9">
    <source>
        <dbReference type="ARBA" id="ARBA00022989"/>
    </source>
</evidence>
<accession>A0ABY0FL80</accession>
<keyword evidence="11 16" id="KW-0472">Membrane</keyword>
<evidence type="ECO:0000256" key="13">
    <source>
        <dbReference type="ARBA" id="ARBA00025923"/>
    </source>
</evidence>
<dbReference type="Pfam" id="PF13491">
    <property type="entry name" value="FtsK_4TM"/>
    <property type="match status" value="1"/>
</dbReference>
<dbReference type="RefSeq" id="WP_129605107.1">
    <property type="nucleotide sequence ID" value="NZ_PRLL01000020.1"/>
</dbReference>
<evidence type="ECO:0000256" key="8">
    <source>
        <dbReference type="ARBA" id="ARBA00022840"/>
    </source>
</evidence>
<dbReference type="InterPro" id="IPR018541">
    <property type="entry name" value="Ftsk_gamma"/>
</dbReference>
<dbReference type="PANTHER" id="PTHR22683:SF41">
    <property type="entry name" value="DNA TRANSLOCASE FTSK"/>
    <property type="match status" value="1"/>
</dbReference>
<comment type="subunit">
    <text evidence="13">Homohexamer. Forms a ring that surrounds DNA.</text>
</comment>
<dbReference type="InterPro" id="IPR025199">
    <property type="entry name" value="FtsK_4TM"/>
</dbReference>
<dbReference type="EMBL" id="PRLL01000020">
    <property type="protein sequence ID" value="RYC73259.1"/>
    <property type="molecule type" value="Genomic_DNA"/>
</dbReference>
<evidence type="ECO:0000256" key="1">
    <source>
        <dbReference type="ARBA" id="ARBA00004651"/>
    </source>
</evidence>
<evidence type="ECO:0000313" key="19">
    <source>
        <dbReference type="Proteomes" id="UP001191004"/>
    </source>
</evidence>
<feature type="transmembrane region" description="Helical" evidence="16">
    <location>
        <begin position="136"/>
        <end position="158"/>
    </location>
</feature>
<gene>
    <name evidence="18" type="primary">spoIIIE</name>
    <name evidence="18" type="ORF">G3KMM_00481</name>
</gene>
<evidence type="ECO:0000256" key="11">
    <source>
        <dbReference type="ARBA" id="ARBA00023136"/>
    </source>
</evidence>
<dbReference type="Proteomes" id="UP001191004">
    <property type="component" value="Unassembled WGS sequence"/>
</dbReference>
<keyword evidence="9 16" id="KW-1133">Transmembrane helix</keyword>
<dbReference type="Gene3D" id="3.30.980.40">
    <property type="match status" value="1"/>
</dbReference>
<dbReference type="PANTHER" id="PTHR22683">
    <property type="entry name" value="SPORULATION PROTEIN RELATED"/>
    <property type="match status" value="1"/>
</dbReference>
<comment type="similarity">
    <text evidence="2">Belongs to the FtsK/SpoIIIE/SftA family.</text>
</comment>
<keyword evidence="10" id="KW-0238">DNA-binding</keyword>
<dbReference type="Gene3D" id="1.10.10.10">
    <property type="entry name" value="Winged helix-like DNA-binding domain superfamily/Winged helix DNA-binding domain"/>
    <property type="match status" value="1"/>
</dbReference>
<organism evidence="18 19">
    <name type="scientific">Candidatus Nanosyncoccus nanoralicus</name>
    <dbReference type="NCBI Taxonomy" id="2171996"/>
    <lineage>
        <taxon>Bacteria</taxon>
        <taxon>Candidatus Saccharimonadota</taxon>
        <taxon>Candidatus Nanosyncoccalia</taxon>
        <taxon>Candidatus Nanosyncoccales</taxon>
        <taxon>Candidatus Nanosyncoccaceae</taxon>
        <taxon>Candidatus Nanosyncoccus</taxon>
    </lineage>
</organism>
<evidence type="ECO:0000256" key="7">
    <source>
        <dbReference type="ARBA" id="ARBA00022829"/>
    </source>
</evidence>
<keyword evidence="6 14" id="KW-0547">Nucleotide-binding</keyword>
<dbReference type="InterPro" id="IPR050206">
    <property type="entry name" value="FtsK/SpoIIIE/SftA"/>
</dbReference>